<name>A0ABX8A994_9BRAD</name>
<accession>A0ABX8A994</accession>
<evidence type="ECO:0000313" key="2">
    <source>
        <dbReference type="Proteomes" id="UP000682843"/>
    </source>
</evidence>
<reference evidence="1 2" key="1">
    <citation type="submission" date="2019-02" db="EMBL/GenBank/DDBJ databases">
        <title>Emended description of the genus Rhodopseudomonas and description of Rhodopseudomonas albus sp. nov., a non-phototrophic, heavy-metal-tolerant bacterium isolated from garden soil.</title>
        <authorList>
            <person name="Bao Z."/>
            <person name="Cao W.W."/>
            <person name="Sato Y."/>
            <person name="Nishizawa T."/>
            <person name="Zhao J."/>
            <person name="Guo Y."/>
            <person name="Ohta H."/>
        </authorList>
    </citation>
    <scope>NUCLEOTIDE SEQUENCE [LARGE SCALE GENOMIC DNA]</scope>
    <source>
        <strain evidence="1 2">SK50-23</strain>
    </source>
</reference>
<keyword evidence="2" id="KW-1185">Reference proteome</keyword>
<proteinExistence type="predicted"/>
<sequence length="124" mass="12952">MSELIKLAEWCEKANGSDRKIDDRIKLAVAAIMFASGQSKDAAIAALGGDLHADPLPYTSSIDAAMKLIPPIHSFGMGDLNEDGNAWACVTDRAGVDYASTNVTEPILALCAAALRATAAYPTA</sequence>
<dbReference type="RefSeq" id="WP_211913126.1">
    <property type="nucleotide sequence ID" value="NZ_CP036498.1"/>
</dbReference>
<protein>
    <submittedName>
        <fullName evidence="1">Uncharacterized protein</fullName>
    </submittedName>
</protein>
<dbReference type="Proteomes" id="UP000682843">
    <property type="component" value="Chromosome"/>
</dbReference>
<evidence type="ECO:0000313" key="1">
    <source>
        <dbReference type="EMBL" id="QUS39581.1"/>
    </source>
</evidence>
<dbReference type="EMBL" id="CP036498">
    <property type="protein sequence ID" value="QUS39581.1"/>
    <property type="molecule type" value="Genomic_DNA"/>
</dbReference>
<organism evidence="1 2">
    <name type="scientific">Tardiphaga alba</name>
    <dbReference type="NCBI Taxonomy" id="340268"/>
    <lineage>
        <taxon>Bacteria</taxon>
        <taxon>Pseudomonadati</taxon>
        <taxon>Pseudomonadota</taxon>
        <taxon>Alphaproteobacteria</taxon>
        <taxon>Hyphomicrobiales</taxon>
        <taxon>Nitrobacteraceae</taxon>
        <taxon>Tardiphaga</taxon>
    </lineage>
</organism>
<gene>
    <name evidence="1" type="ORF">RPMA_12585</name>
</gene>